<proteinExistence type="inferred from homology"/>
<protein>
    <recommendedName>
        <fullName evidence="9">Aquaporin</fullName>
    </recommendedName>
</protein>
<keyword evidence="5" id="KW-0813">Transport</keyword>
<evidence type="ECO:0000256" key="2">
    <source>
        <dbReference type="ARBA" id="ARBA00022692"/>
    </source>
</evidence>
<evidence type="ECO:0000256" key="3">
    <source>
        <dbReference type="ARBA" id="ARBA00022989"/>
    </source>
</evidence>
<dbReference type="PRINTS" id="PR00783">
    <property type="entry name" value="MINTRINSICP"/>
</dbReference>
<comment type="subcellular location">
    <subcellularLocation>
        <location evidence="1">Membrane</location>
        <topology evidence="1">Multi-pass membrane protein</topology>
    </subcellularLocation>
</comment>
<evidence type="ECO:0008006" key="9">
    <source>
        <dbReference type="Google" id="ProtNLM"/>
    </source>
</evidence>
<dbReference type="PANTHER" id="PTHR45687">
    <property type="entry name" value="AQUAPORIN OR AQUAGLYCEROPORIN RELATED"/>
    <property type="match status" value="1"/>
</dbReference>
<organism evidence="7 8">
    <name type="scientific">Prorocentrum cordatum</name>
    <dbReference type="NCBI Taxonomy" id="2364126"/>
    <lineage>
        <taxon>Eukaryota</taxon>
        <taxon>Sar</taxon>
        <taxon>Alveolata</taxon>
        <taxon>Dinophyceae</taxon>
        <taxon>Prorocentrales</taxon>
        <taxon>Prorocentraceae</taxon>
        <taxon>Prorocentrum</taxon>
    </lineage>
</organism>
<dbReference type="Pfam" id="PF00230">
    <property type="entry name" value="MIP"/>
    <property type="match status" value="1"/>
</dbReference>
<evidence type="ECO:0000313" key="8">
    <source>
        <dbReference type="Proteomes" id="UP001189429"/>
    </source>
</evidence>
<feature type="transmembrane region" description="Helical" evidence="6">
    <location>
        <begin position="202"/>
        <end position="222"/>
    </location>
</feature>
<keyword evidence="3 6" id="KW-1133">Transmembrane helix</keyword>
<evidence type="ECO:0000313" key="7">
    <source>
        <dbReference type="EMBL" id="CAK0859532.1"/>
    </source>
</evidence>
<reference evidence="7" key="1">
    <citation type="submission" date="2023-10" db="EMBL/GenBank/DDBJ databases">
        <authorList>
            <person name="Chen Y."/>
            <person name="Shah S."/>
            <person name="Dougan E. K."/>
            <person name="Thang M."/>
            <person name="Chan C."/>
        </authorList>
    </citation>
    <scope>NUCLEOTIDE SEQUENCE [LARGE SCALE GENOMIC DNA]</scope>
</reference>
<dbReference type="InterPro" id="IPR034294">
    <property type="entry name" value="Aquaporin_transptr"/>
</dbReference>
<evidence type="ECO:0000256" key="5">
    <source>
        <dbReference type="RuleBase" id="RU000477"/>
    </source>
</evidence>
<dbReference type="InterPro" id="IPR000425">
    <property type="entry name" value="MIP"/>
</dbReference>
<name>A0ABN9UIM7_9DINO</name>
<dbReference type="Proteomes" id="UP001189429">
    <property type="component" value="Unassembled WGS sequence"/>
</dbReference>
<keyword evidence="4 6" id="KW-0472">Membrane</keyword>
<dbReference type="SUPFAM" id="SSF81338">
    <property type="entry name" value="Aquaporin-like"/>
    <property type="match status" value="1"/>
</dbReference>
<evidence type="ECO:0000256" key="1">
    <source>
        <dbReference type="ARBA" id="ARBA00004141"/>
    </source>
</evidence>
<accession>A0ABN9UIM7</accession>
<dbReference type="EMBL" id="CAUYUJ010015911">
    <property type="protein sequence ID" value="CAK0859532.1"/>
    <property type="molecule type" value="Genomic_DNA"/>
</dbReference>
<sequence length="224" mass="22881">MARRSRAATLACPAPLAGVWAASHAFVAPGRRAAAAASAPEQAAGGAVPALRQSVAEFIAMALSVALTLGFATTVLADCTGAYSGGQINCAVTFGLVLAGQLSLAGSVVGALVLRAVYSDHSNDQTGGLGSNGVSEGFSKGSALLGEIVGAFVLMYVVIETAVNPMTEANRMVAPLAIGLAVFLWVLDQSHKVVRGTLKEMWIFWLGPLLGAALSVPAYFFMVQ</sequence>
<comment type="caution">
    <text evidence="7">The sequence shown here is derived from an EMBL/GenBank/DDBJ whole genome shotgun (WGS) entry which is preliminary data.</text>
</comment>
<comment type="similarity">
    <text evidence="5">Belongs to the MIP/aquaporin (TC 1.A.8) family.</text>
</comment>
<dbReference type="InterPro" id="IPR023271">
    <property type="entry name" value="Aquaporin-like"/>
</dbReference>
<gene>
    <name evidence="7" type="ORF">PCOR1329_LOCUS48868</name>
</gene>
<feature type="transmembrane region" description="Helical" evidence="6">
    <location>
        <begin position="91"/>
        <end position="118"/>
    </location>
</feature>
<evidence type="ECO:0000256" key="4">
    <source>
        <dbReference type="ARBA" id="ARBA00023136"/>
    </source>
</evidence>
<feature type="transmembrane region" description="Helical" evidence="6">
    <location>
        <begin position="171"/>
        <end position="187"/>
    </location>
</feature>
<keyword evidence="2 5" id="KW-0812">Transmembrane</keyword>
<dbReference type="Gene3D" id="1.20.1080.10">
    <property type="entry name" value="Glycerol uptake facilitator protein"/>
    <property type="match status" value="1"/>
</dbReference>
<feature type="transmembrane region" description="Helical" evidence="6">
    <location>
        <begin position="59"/>
        <end position="79"/>
    </location>
</feature>
<keyword evidence="8" id="KW-1185">Reference proteome</keyword>
<evidence type="ECO:0000256" key="6">
    <source>
        <dbReference type="SAM" id="Phobius"/>
    </source>
</evidence>